<comment type="caution">
    <text evidence="2">The sequence shown here is derived from an EMBL/GenBank/DDBJ whole genome shotgun (WGS) entry which is preliminary data.</text>
</comment>
<protein>
    <recommendedName>
        <fullName evidence="1">DUF8040 domain-containing protein</fullName>
    </recommendedName>
</protein>
<dbReference type="InterPro" id="IPR058353">
    <property type="entry name" value="DUF8040"/>
</dbReference>
<feature type="non-terminal residue" evidence="2">
    <location>
        <position position="66"/>
    </location>
</feature>
<sequence>PMHTSALTGQLWLNELVAGHPARFRDQLGMGKLAFSRLSNELQIHSGLRASKHVSADEKLATFLHF</sequence>
<feature type="non-terminal residue" evidence="2">
    <location>
        <position position="1"/>
    </location>
</feature>
<dbReference type="AlphaFoldDB" id="A0AAD6WMF5"/>
<dbReference type="Pfam" id="PF26138">
    <property type="entry name" value="DUF8040"/>
    <property type="match status" value="1"/>
</dbReference>
<organism evidence="2 3">
    <name type="scientific">Mycena alexandri</name>
    <dbReference type="NCBI Taxonomy" id="1745969"/>
    <lineage>
        <taxon>Eukaryota</taxon>
        <taxon>Fungi</taxon>
        <taxon>Dikarya</taxon>
        <taxon>Basidiomycota</taxon>
        <taxon>Agaricomycotina</taxon>
        <taxon>Agaricomycetes</taxon>
        <taxon>Agaricomycetidae</taxon>
        <taxon>Agaricales</taxon>
        <taxon>Marasmiineae</taxon>
        <taxon>Mycenaceae</taxon>
        <taxon>Mycena</taxon>
    </lineage>
</organism>
<evidence type="ECO:0000313" key="3">
    <source>
        <dbReference type="Proteomes" id="UP001218188"/>
    </source>
</evidence>
<gene>
    <name evidence="2" type="ORF">C8F04DRAFT_888724</name>
</gene>
<dbReference type="EMBL" id="JARJCM010000370">
    <property type="protein sequence ID" value="KAJ7017915.1"/>
    <property type="molecule type" value="Genomic_DNA"/>
</dbReference>
<name>A0AAD6WMF5_9AGAR</name>
<proteinExistence type="predicted"/>
<dbReference type="Proteomes" id="UP001218188">
    <property type="component" value="Unassembled WGS sequence"/>
</dbReference>
<keyword evidence="3" id="KW-1185">Reference proteome</keyword>
<evidence type="ECO:0000313" key="2">
    <source>
        <dbReference type="EMBL" id="KAJ7017915.1"/>
    </source>
</evidence>
<reference evidence="2" key="1">
    <citation type="submission" date="2023-03" db="EMBL/GenBank/DDBJ databases">
        <title>Massive genome expansion in bonnet fungi (Mycena s.s.) driven by repeated elements and novel gene families across ecological guilds.</title>
        <authorList>
            <consortium name="Lawrence Berkeley National Laboratory"/>
            <person name="Harder C.B."/>
            <person name="Miyauchi S."/>
            <person name="Viragh M."/>
            <person name="Kuo A."/>
            <person name="Thoen E."/>
            <person name="Andreopoulos B."/>
            <person name="Lu D."/>
            <person name="Skrede I."/>
            <person name="Drula E."/>
            <person name="Henrissat B."/>
            <person name="Morin E."/>
            <person name="Kohler A."/>
            <person name="Barry K."/>
            <person name="LaButti K."/>
            <person name="Morin E."/>
            <person name="Salamov A."/>
            <person name="Lipzen A."/>
            <person name="Mereny Z."/>
            <person name="Hegedus B."/>
            <person name="Baldrian P."/>
            <person name="Stursova M."/>
            <person name="Weitz H."/>
            <person name="Taylor A."/>
            <person name="Grigoriev I.V."/>
            <person name="Nagy L.G."/>
            <person name="Martin F."/>
            <person name="Kauserud H."/>
        </authorList>
    </citation>
    <scope>NUCLEOTIDE SEQUENCE</scope>
    <source>
        <strain evidence="2">CBHHK200</strain>
    </source>
</reference>
<accession>A0AAD6WMF5</accession>
<evidence type="ECO:0000259" key="1">
    <source>
        <dbReference type="Pfam" id="PF26138"/>
    </source>
</evidence>
<feature type="domain" description="DUF8040" evidence="1">
    <location>
        <begin position="4"/>
        <end position="65"/>
    </location>
</feature>